<proteinExistence type="predicted"/>
<name>A0A0V7ZCL4_9CYAN</name>
<reference evidence="1 2" key="1">
    <citation type="journal article" date="2015" name="Genome Announc.">
        <title>Draft Genome of the Euendolithic (true boring) Cyanobacterium Mastigocoleus testarum strain BC008.</title>
        <authorList>
            <person name="Guida B.S."/>
            <person name="Garcia-Pichel F."/>
        </authorList>
    </citation>
    <scope>NUCLEOTIDE SEQUENCE [LARGE SCALE GENOMIC DNA]</scope>
    <source>
        <strain evidence="1 2">BC008</strain>
    </source>
</reference>
<evidence type="ECO:0000313" key="1">
    <source>
        <dbReference type="EMBL" id="KST62234.1"/>
    </source>
</evidence>
<keyword evidence="2" id="KW-1185">Reference proteome</keyword>
<gene>
    <name evidence="1" type="ORF">BC008_08670</name>
</gene>
<evidence type="ECO:0000313" key="2">
    <source>
        <dbReference type="Proteomes" id="UP000053372"/>
    </source>
</evidence>
<organism evidence="1 2">
    <name type="scientific">Mastigocoleus testarum BC008</name>
    <dbReference type="NCBI Taxonomy" id="371196"/>
    <lineage>
        <taxon>Bacteria</taxon>
        <taxon>Bacillati</taxon>
        <taxon>Cyanobacteriota</taxon>
        <taxon>Cyanophyceae</taxon>
        <taxon>Nostocales</taxon>
        <taxon>Hapalosiphonaceae</taxon>
        <taxon>Mastigocoleus</taxon>
    </lineage>
</organism>
<dbReference type="Proteomes" id="UP000053372">
    <property type="component" value="Unassembled WGS sequence"/>
</dbReference>
<protein>
    <submittedName>
        <fullName evidence="1">Uncharacterized protein</fullName>
    </submittedName>
</protein>
<dbReference type="RefSeq" id="WP_027843504.1">
    <property type="nucleotide sequence ID" value="NZ_LMTZ01000161.1"/>
</dbReference>
<accession>A0A0V7ZCL4</accession>
<sequence length="126" mass="14147">MTLIEINTEKQHTVETLTLLRFEQTRVIASQALFVRNPGNEVSECFSYEPNIFDLICGCRKKPRDFCPTINLHLDGGICSNEGFKLVVDELEEDAFNYGSVSCAVDELGNLEILRGTFGNVEKVDL</sequence>
<comment type="caution">
    <text evidence="1">The sequence shown here is derived from an EMBL/GenBank/DDBJ whole genome shotgun (WGS) entry which is preliminary data.</text>
</comment>
<dbReference type="EMBL" id="LMTZ01000161">
    <property type="protein sequence ID" value="KST62234.1"/>
    <property type="molecule type" value="Genomic_DNA"/>
</dbReference>
<dbReference type="AlphaFoldDB" id="A0A0V7ZCL4"/>